<dbReference type="Gene3D" id="1.10.520.30">
    <property type="entry name" value="AF1862-like domain"/>
    <property type="match status" value="1"/>
</dbReference>
<comment type="similarity">
    <text evidence="2">Belongs to the CRISPR system Cmr5 family.</text>
</comment>
<sequence length="157" mass="16782">MAARAAEVLNLQVDAPNLSKRLRTRMRQLPMRLRSSGLAATFAFIDARCGGGDTIAQAYTQLRGAIISHIGERALLGELAPDATPEEFLRELAMADTAAHSRITAEIDLLARWLSRIADARFGALARSSQNGQNEQAGHGGQGGAAGDTDEPQEEQT</sequence>
<reference evidence="8" key="1">
    <citation type="journal article" date="2019" name="Int. J. Syst. Evol. Microbiol.">
        <title>The Global Catalogue of Microorganisms (GCM) 10K type strain sequencing project: providing services to taxonomists for standard genome sequencing and annotation.</title>
        <authorList>
            <consortium name="The Broad Institute Genomics Platform"/>
            <consortium name="The Broad Institute Genome Sequencing Center for Infectious Disease"/>
            <person name="Wu L."/>
            <person name="Ma J."/>
        </authorList>
    </citation>
    <scope>NUCLEOTIDE SEQUENCE [LARGE SCALE GENOMIC DNA]</scope>
    <source>
        <strain evidence="8">JCM 17137</strain>
    </source>
</reference>
<dbReference type="InterPro" id="IPR010160">
    <property type="entry name" value="CRISPR-assoc_prot_Cmr5"/>
</dbReference>
<feature type="region of interest" description="Disordered" evidence="6">
    <location>
        <begin position="126"/>
        <end position="157"/>
    </location>
</feature>
<keyword evidence="4" id="KW-0051">Antiviral defense</keyword>
<protein>
    <recommendedName>
        <fullName evidence="5">CRISPR type III-B/RAMP module-associated protein Cmr5</fullName>
    </recommendedName>
</protein>
<gene>
    <name evidence="7" type="ORF">GCM10022402_11170</name>
</gene>
<evidence type="ECO:0000256" key="3">
    <source>
        <dbReference type="ARBA" id="ARBA00022490"/>
    </source>
</evidence>
<evidence type="ECO:0000313" key="8">
    <source>
        <dbReference type="Proteomes" id="UP001500908"/>
    </source>
</evidence>
<organism evidence="7 8">
    <name type="scientific">Salinactinospora qingdaonensis</name>
    <dbReference type="NCBI Taxonomy" id="702744"/>
    <lineage>
        <taxon>Bacteria</taxon>
        <taxon>Bacillati</taxon>
        <taxon>Actinomycetota</taxon>
        <taxon>Actinomycetes</taxon>
        <taxon>Streptosporangiales</taxon>
        <taxon>Nocardiopsidaceae</taxon>
        <taxon>Salinactinospora</taxon>
    </lineage>
</organism>
<evidence type="ECO:0000313" key="7">
    <source>
        <dbReference type="EMBL" id="GAA3732343.1"/>
    </source>
</evidence>
<comment type="subcellular location">
    <subcellularLocation>
        <location evidence="1">Cytoplasm</location>
    </subcellularLocation>
</comment>
<comment type="caution">
    <text evidence="7">The sequence shown here is derived from an EMBL/GenBank/DDBJ whole genome shotgun (WGS) entry which is preliminary data.</text>
</comment>
<dbReference type="SUPFAM" id="SSF158568">
    <property type="entry name" value="AF1862-like"/>
    <property type="match status" value="1"/>
</dbReference>
<keyword evidence="8" id="KW-1185">Reference proteome</keyword>
<accession>A0ABP7F851</accession>
<proteinExistence type="inferred from homology"/>
<evidence type="ECO:0000256" key="1">
    <source>
        <dbReference type="ARBA" id="ARBA00004496"/>
    </source>
</evidence>
<evidence type="ECO:0000256" key="2">
    <source>
        <dbReference type="ARBA" id="ARBA00006161"/>
    </source>
</evidence>
<keyword evidence="3" id="KW-0963">Cytoplasm</keyword>
<evidence type="ECO:0000256" key="4">
    <source>
        <dbReference type="ARBA" id="ARBA00023118"/>
    </source>
</evidence>
<name>A0ABP7F851_9ACTN</name>
<evidence type="ECO:0000256" key="6">
    <source>
        <dbReference type="SAM" id="MobiDB-lite"/>
    </source>
</evidence>
<feature type="compositionally biased region" description="Acidic residues" evidence="6">
    <location>
        <begin position="148"/>
        <end position="157"/>
    </location>
</feature>
<dbReference type="InterPro" id="IPR023101">
    <property type="entry name" value="AF1862-like_dom_sf"/>
</dbReference>
<dbReference type="Pfam" id="PF09701">
    <property type="entry name" value="Cas_Cmr5"/>
    <property type="match status" value="1"/>
</dbReference>
<evidence type="ECO:0000256" key="5">
    <source>
        <dbReference type="ARBA" id="ARBA00030001"/>
    </source>
</evidence>
<dbReference type="EMBL" id="BAABDD010000004">
    <property type="protein sequence ID" value="GAA3732343.1"/>
    <property type="molecule type" value="Genomic_DNA"/>
</dbReference>
<dbReference type="Proteomes" id="UP001500908">
    <property type="component" value="Unassembled WGS sequence"/>
</dbReference>